<feature type="transmembrane region" description="Helical" evidence="1">
    <location>
        <begin position="194"/>
        <end position="213"/>
    </location>
</feature>
<evidence type="ECO:0000313" key="3">
    <source>
        <dbReference type="Proteomes" id="UP000004221"/>
    </source>
</evidence>
<keyword evidence="1" id="KW-0472">Membrane</keyword>
<organism evidence="2 3">
    <name type="scientific">Nitrolancea hollandica Lb</name>
    <dbReference type="NCBI Taxonomy" id="1129897"/>
    <lineage>
        <taxon>Bacteria</taxon>
        <taxon>Pseudomonadati</taxon>
        <taxon>Thermomicrobiota</taxon>
        <taxon>Thermomicrobia</taxon>
        <taxon>Sphaerobacterales</taxon>
        <taxon>Sphaerobacterineae</taxon>
        <taxon>Sphaerobacteraceae</taxon>
        <taxon>Nitrolancea</taxon>
    </lineage>
</organism>
<feature type="transmembrane region" description="Helical" evidence="1">
    <location>
        <begin position="21"/>
        <end position="41"/>
    </location>
</feature>
<keyword evidence="1" id="KW-0812">Transmembrane</keyword>
<feature type="transmembrane region" description="Helical" evidence="1">
    <location>
        <begin position="148"/>
        <end position="179"/>
    </location>
</feature>
<protein>
    <submittedName>
        <fullName evidence="2">Uncharacterized protein</fullName>
    </submittedName>
</protein>
<dbReference type="Proteomes" id="UP000004221">
    <property type="component" value="Unassembled WGS sequence"/>
</dbReference>
<evidence type="ECO:0000313" key="2">
    <source>
        <dbReference type="EMBL" id="CCF85517.1"/>
    </source>
</evidence>
<feature type="transmembrane region" description="Helical" evidence="1">
    <location>
        <begin position="225"/>
        <end position="245"/>
    </location>
</feature>
<feature type="transmembrane region" description="Helical" evidence="1">
    <location>
        <begin position="79"/>
        <end position="100"/>
    </location>
</feature>
<accession>I4ELF5</accession>
<dbReference type="AlphaFoldDB" id="I4ELF5"/>
<keyword evidence="1" id="KW-1133">Transmembrane helix</keyword>
<comment type="caution">
    <text evidence="2">The sequence shown here is derived from an EMBL/GenBank/DDBJ whole genome shotgun (WGS) entry which is preliminary data.</text>
</comment>
<proteinExistence type="predicted"/>
<reference evidence="2 3" key="1">
    <citation type="journal article" date="2012" name="ISME J.">
        <title>Nitrification expanded: discovery, physiology and genomics of a nitrite-oxidizing bacterium from the phylum Chloroflexi.</title>
        <authorList>
            <person name="Sorokin D.Y."/>
            <person name="Lucker S."/>
            <person name="Vejmelkova D."/>
            <person name="Kostrikina N.A."/>
            <person name="Kleerebezem R."/>
            <person name="Rijpstra W.I."/>
            <person name="Damste J.S."/>
            <person name="Le Paslier D."/>
            <person name="Muyzer G."/>
            <person name="Wagner M."/>
            <person name="van Loosdrecht M.C."/>
            <person name="Daims H."/>
        </authorList>
    </citation>
    <scope>NUCLEOTIDE SEQUENCE [LARGE SCALE GENOMIC DNA]</scope>
    <source>
        <strain evidence="3">none</strain>
    </source>
</reference>
<dbReference type="EMBL" id="CAGS01000455">
    <property type="protein sequence ID" value="CCF85517.1"/>
    <property type="molecule type" value="Genomic_DNA"/>
</dbReference>
<gene>
    <name evidence="2" type="ORF">NITHO_5080004</name>
</gene>
<name>I4ELF5_9BACT</name>
<dbReference type="RefSeq" id="WP_008480476.1">
    <property type="nucleotide sequence ID" value="NZ_CAGS01000455.1"/>
</dbReference>
<evidence type="ECO:0000256" key="1">
    <source>
        <dbReference type="SAM" id="Phobius"/>
    </source>
</evidence>
<keyword evidence="3" id="KW-1185">Reference proteome</keyword>
<sequence>MEKPDPWLAPEREQSSSRPSVTGILPFLSGLGVIVGLFYSLGLTVLSLRINERVHNFSTAWYAASLVPNKVVLGQGVRLFFTPLVLPALVFLAIGLWLTLGRARAAQHVKEEPAATNFWTRITRPMEVRFPLQNNADDSSYFSALWRYFYNTIISVEIFVLIIYYLIGMVLSIIIVYIVQRHTRIIQFAVDDPFAFIIVHVAALVSLILIFDIAHIDSRRRVPLFWMLLKVLLVGYIFALVLGVAEYRYTLELPLPKVTLETTLPGQAVVDGRLLSNVYPYWYILHDIDGQTNIIVIPTDKVRSSVIR</sequence>